<feature type="coiled-coil region" evidence="1">
    <location>
        <begin position="86"/>
        <end position="131"/>
    </location>
</feature>
<dbReference type="Proteomes" id="UP000800036">
    <property type="component" value="Unassembled WGS sequence"/>
</dbReference>
<feature type="compositionally biased region" description="Low complexity" evidence="2">
    <location>
        <begin position="243"/>
        <end position="265"/>
    </location>
</feature>
<sequence>MAFKFFRPKGANTHDPIEQSAGAPEQTGDIESPEATGATEGQPIQDMQMKYTGSASSPRNPIDTATDLKDILSGPAFQARKVMVRVESAFLKFREALKEIQELEQDNREELQNIEEEVNEQQNVIRGCTDNRGSGYSYEAIAQANGKIKELQVTKADILAMIEQSGTDRKLLEDMLSSHHNKVQQAVDGQPEGKQIKIGPGKRDVHGAMKALSQLPPTPQTQPGALVPSPSSNEFRLLAKARTSGVTAGASSSAADPSNAAFPSSYPKLPPHALRESTLDGSHSPESFNNRMIDLTESDED</sequence>
<organism evidence="3 4">
    <name type="scientific">Bimuria novae-zelandiae CBS 107.79</name>
    <dbReference type="NCBI Taxonomy" id="1447943"/>
    <lineage>
        <taxon>Eukaryota</taxon>
        <taxon>Fungi</taxon>
        <taxon>Dikarya</taxon>
        <taxon>Ascomycota</taxon>
        <taxon>Pezizomycotina</taxon>
        <taxon>Dothideomycetes</taxon>
        <taxon>Pleosporomycetidae</taxon>
        <taxon>Pleosporales</taxon>
        <taxon>Massarineae</taxon>
        <taxon>Didymosphaeriaceae</taxon>
        <taxon>Bimuria</taxon>
    </lineage>
</organism>
<feature type="region of interest" description="Disordered" evidence="2">
    <location>
        <begin position="185"/>
        <end position="204"/>
    </location>
</feature>
<name>A0A6A5V6J5_9PLEO</name>
<evidence type="ECO:0000256" key="2">
    <source>
        <dbReference type="SAM" id="MobiDB-lite"/>
    </source>
</evidence>
<feature type="region of interest" description="Disordered" evidence="2">
    <location>
        <begin position="1"/>
        <end position="64"/>
    </location>
</feature>
<feature type="region of interest" description="Disordered" evidence="2">
    <location>
        <begin position="214"/>
        <end position="301"/>
    </location>
</feature>
<dbReference type="EMBL" id="ML976685">
    <property type="protein sequence ID" value="KAF1972745.1"/>
    <property type="molecule type" value="Genomic_DNA"/>
</dbReference>
<keyword evidence="1" id="KW-0175">Coiled coil</keyword>
<feature type="compositionally biased region" description="Polar residues" evidence="2">
    <location>
        <begin position="279"/>
        <end position="290"/>
    </location>
</feature>
<protein>
    <submittedName>
        <fullName evidence="3">Uncharacterized protein</fullName>
    </submittedName>
</protein>
<reference evidence="3" key="1">
    <citation type="journal article" date="2020" name="Stud. Mycol.">
        <title>101 Dothideomycetes genomes: a test case for predicting lifestyles and emergence of pathogens.</title>
        <authorList>
            <person name="Haridas S."/>
            <person name="Albert R."/>
            <person name="Binder M."/>
            <person name="Bloem J."/>
            <person name="Labutti K."/>
            <person name="Salamov A."/>
            <person name="Andreopoulos B."/>
            <person name="Baker S."/>
            <person name="Barry K."/>
            <person name="Bills G."/>
            <person name="Bluhm B."/>
            <person name="Cannon C."/>
            <person name="Castanera R."/>
            <person name="Culley D."/>
            <person name="Daum C."/>
            <person name="Ezra D."/>
            <person name="Gonzalez J."/>
            <person name="Henrissat B."/>
            <person name="Kuo A."/>
            <person name="Liang C."/>
            <person name="Lipzen A."/>
            <person name="Lutzoni F."/>
            <person name="Magnuson J."/>
            <person name="Mondo S."/>
            <person name="Nolan M."/>
            <person name="Ohm R."/>
            <person name="Pangilinan J."/>
            <person name="Park H.-J."/>
            <person name="Ramirez L."/>
            <person name="Alfaro M."/>
            <person name="Sun H."/>
            <person name="Tritt A."/>
            <person name="Yoshinaga Y."/>
            <person name="Zwiers L.-H."/>
            <person name="Turgeon B."/>
            <person name="Goodwin S."/>
            <person name="Spatafora J."/>
            <person name="Crous P."/>
            <person name="Grigoriev I."/>
        </authorList>
    </citation>
    <scope>NUCLEOTIDE SEQUENCE</scope>
    <source>
        <strain evidence="3">CBS 107.79</strain>
    </source>
</reference>
<gene>
    <name evidence="3" type="ORF">BU23DRAFT_554925</name>
</gene>
<evidence type="ECO:0000313" key="3">
    <source>
        <dbReference type="EMBL" id="KAF1972745.1"/>
    </source>
</evidence>
<dbReference type="OrthoDB" id="10503517at2759"/>
<proteinExistence type="predicted"/>
<evidence type="ECO:0000313" key="4">
    <source>
        <dbReference type="Proteomes" id="UP000800036"/>
    </source>
</evidence>
<accession>A0A6A5V6J5</accession>
<dbReference type="AlphaFoldDB" id="A0A6A5V6J5"/>
<evidence type="ECO:0000256" key="1">
    <source>
        <dbReference type="SAM" id="Coils"/>
    </source>
</evidence>
<keyword evidence="4" id="KW-1185">Reference proteome</keyword>